<comment type="similarity">
    <text evidence="2">Belongs to the histone-like protein H-NS family.</text>
</comment>
<dbReference type="GO" id="GO:0000976">
    <property type="term" value="F:transcription cis-regulatory region binding"/>
    <property type="evidence" value="ECO:0007669"/>
    <property type="project" value="TreeGrafter"/>
</dbReference>
<dbReference type="GO" id="GO:0001217">
    <property type="term" value="F:DNA-binding transcription repressor activity"/>
    <property type="evidence" value="ECO:0007669"/>
    <property type="project" value="TreeGrafter"/>
</dbReference>
<dbReference type="AlphaFoldDB" id="A0A1N6E772"/>
<dbReference type="GO" id="GO:0005829">
    <property type="term" value="C:cytosol"/>
    <property type="evidence" value="ECO:0007669"/>
    <property type="project" value="TreeGrafter"/>
</dbReference>
<evidence type="ECO:0000256" key="6">
    <source>
        <dbReference type="SAM" id="MobiDB-lite"/>
    </source>
</evidence>
<dbReference type="GO" id="GO:0032993">
    <property type="term" value="C:protein-DNA complex"/>
    <property type="evidence" value="ECO:0007669"/>
    <property type="project" value="TreeGrafter"/>
</dbReference>
<evidence type="ECO:0000313" key="8">
    <source>
        <dbReference type="EMBL" id="SIN78862.1"/>
    </source>
</evidence>
<evidence type="ECO:0000259" key="7">
    <source>
        <dbReference type="SMART" id="SM00528"/>
    </source>
</evidence>
<name>A0A1N6E772_9RHOB</name>
<evidence type="ECO:0000256" key="4">
    <source>
        <dbReference type="ARBA" id="ARBA00023125"/>
    </source>
</evidence>
<keyword evidence="4 8" id="KW-0238">DNA-binding</keyword>
<dbReference type="OrthoDB" id="5297879at2"/>
<evidence type="ECO:0000256" key="1">
    <source>
        <dbReference type="ARBA" id="ARBA00004453"/>
    </source>
</evidence>
<evidence type="ECO:0000256" key="3">
    <source>
        <dbReference type="ARBA" id="ARBA00022490"/>
    </source>
</evidence>
<evidence type="ECO:0000256" key="2">
    <source>
        <dbReference type="ARBA" id="ARBA00010610"/>
    </source>
</evidence>
<keyword evidence="9" id="KW-1185">Reference proteome</keyword>
<dbReference type="GO" id="GO:0003680">
    <property type="term" value="F:minor groove of adenine-thymine-rich DNA binding"/>
    <property type="evidence" value="ECO:0007669"/>
    <property type="project" value="TreeGrafter"/>
</dbReference>
<dbReference type="Gene3D" id="4.10.430.10">
    <property type="entry name" value="Histone-like protein H-NS, C-terminal domain"/>
    <property type="match status" value="1"/>
</dbReference>
<dbReference type="EMBL" id="FSRL01000001">
    <property type="protein sequence ID" value="SIN78862.1"/>
    <property type="molecule type" value="Genomic_DNA"/>
</dbReference>
<dbReference type="InterPro" id="IPR027444">
    <property type="entry name" value="H-NS_C_dom"/>
</dbReference>
<comment type="subcellular location">
    <subcellularLocation>
        <location evidence="1">Cytoplasm</location>
        <location evidence="1">Nucleoid</location>
    </subcellularLocation>
</comment>
<dbReference type="GO" id="GO:0003681">
    <property type="term" value="F:bent DNA binding"/>
    <property type="evidence" value="ECO:0007669"/>
    <property type="project" value="TreeGrafter"/>
</dbReference>
<accession>A0A1N6E772</accession>
<dbReference type="PANTHER" id="PTHR38097:SF2">
    <property type="entry name" value="DNA-BINDING PROTEIN STPA"/>
    <property type="match status" value="1"/>
</dbReference>
<protein>
    <submittedName>
        <fullName evidence="8">DNA-binding protein H-NS</fullName>
    </submittedName>
</protein>
<feature type="domain" description="DNA-binding protein H-NS-like C-terminal" evidence="7">
    <location>
        <begin position="65"/>
        <end position="113"/>
    </location>
</feature>
<gene>
    <name evidence="8" type="ORF">SAMN05444002_0413</name>
</gene>
<reference evidence="9" key="1">
    <citation type="submission" date="2016-11" db="EMBL/GenBank/DDBJ databases">
        <authorList>
            <person name="Varghese N."/>
            <person name="Submissions S."/>
        </authorList>
    </citation>
    <scope>NUCLEOTIDE SEQUENCE [LARGE SCALE GENOMIC DNA]</scope>
    <source>
        <strain evidence="9">DSM 29440</strain>
    </source>
</reference>
<feature type="compositionally biased region" description="Low complexity" evidence="6">
    <location>
        <begin position="67"/>
        <end position="79"/>
    </location>
</feature>
<feature type="coiled-coil region" evidence="5">
    <location>
        <begin position="6"/>
        <end position="33"/>
    </location>
</feature>
<dbReference type="Pfam" id="PF00816">
    <property type="entry name" value="Histone_HNS"/>
    <property type="match status" value="1"/>
</dbReference>
<organism evidence="8 9">
    <name type="scientific">Vannielia litorea</name>
    <dbReference type="NCBI Taxonomy" id="1217970"/>
    <lineage>
        <taxon>Bacteria</taxon>
        <taxon>Pseudomonadati</taxon>
        <taxon>Pseudomonadota</taxon>
        <taxon>Alphaproteobacteria</taxon>
        <taxon>Rhodobacterales</taxon>
        <taxon>Paracoccaceae</taxon>
        <taxon>Vannielia</taxon>
    </lineage>
</organism>
<keyword evidence="5" id="KW-0175">Coiled coil</keyword>
<dbReference type="GO" id="GO:0009295">
    <property type="term" value="C:nucleoid"/>
    <property type="evidence" value="ECO:0007669"/>
    <property type="project" value="UniProtKB-SubCell"/>
</dbReference>
<dbReference type="Proteomes" id="UP000184932">
    <property type="component" value="Unassembled WGS sequence"/>
</dbReference>
<dbReference type="STRING" id="1217970.SAMN05444002_0413"/>
<dbReference type="InterPro" id="IPR037150">
    <property type="entry name" value="H-NS_C_dom_sf"/>
</dbReference>
<proteinExistence type="inferred from homology"/>
<evidence type="ECO:0000313" key="9">
    <source>
        <dbReference type="Proteomes" id="UP000184932"/>
    </source>
</evidence>
<sequence>MAISLKGMSRKELEKLKADVDKALEKAAEEDKKAAMVAAEKAARAHGFSLDELTGATPKRGRKPGAKKASGPKGAPKYANPADKSQTWTGRGRQPAWIKDGLNAGKSLEDFTI</sequence>
<dbReference type="SUPFAM" id="SSF81273">
    <property type="entry name" value="H-NS histone-like proteins"/>
    <property type="match status" value="1"/>
</dbReference>
<feature type="region of interest" description="Disordered" evidence="6">
    <location>
        <begin position="47"/>
        <end position="113"/>
    </location>
</feature>
<evidence type="ECO:0000256" key="5">
    <source>
        <dbReference type="SAM" id="Coils"/>
    </source>
</evidence>
<keyword evidence="3" id="KW-0963">Cytoplasm</keyword>
<dbReference type="PANTHER" id="PTHR38097">
    <property type="match status" value="1"/>
</dbReference>
<dbReference type="SMART" id="SM00528">
    <property type="entry name" value="HNS"/>
    <property type="match status" value="1"/>
</dbReference>